<proteinExistence type="predicted"/>
<evidence type="ECO:0000313" key="2">
    <source>
        <dbReference type="EMBL" id="KAF0709238.1"/>
    </source>
</evidence>
<dbReference type="Pfam" id="PF25273">
    <property type="entry name" value="DUF7869"/>
    <property type="match status" value="1"/>
</dbReference>
<name>A0A6G0VV91_APHCR</name>
<comment type="caution">
    <text evidence="2">The sequence shown here is derived from an EMBL/GenBank/DDBJ whole genome shotgun (WGS) entry which is preliminary data.</text>
</comment>
<evidence type="ECO:0000313" key="3">
    <source>
        <dbReference type="Proteomes" id="UP000478052"/>
    </source>
</evidence>
<reference evidence="2 3" key="1">
    <citation type="submission" date="2019-08" db="EMBL/GenBank/DDBJ databases">
        <title>Whole genome of Aphis craccivora.</title>
        <authorList>
            <person name="Voronova N.V."/>
            <person name="Shulinski R.S."/>
            <person name="Bandarenka Y.V."/>
            <person name="Zhorov D.G."/>
            <person name="Warner D."/>
        </authorList>
    </citation>
    <scope>NUCLEOTIDE SEQUENCE [LARGE SCALE GENOMIC DNA]</scope>
    <source>
        <strain evidence="2">180601</strain>
        <tissue evidence="2">Whole Body</tissue>
    </source>
</reference>
<evidence type="ECO:0000259" key="1">
    <source>
        <dbReference type="Pfam" id="PF25273"/>
    </source>
</evidence>
<dbReference type="AlphaFoldDB" id="A0A6G0VV91"/>
<sequence length="248" mass="28930">MANGDCANYVWNESEGELEASVFVTILIKHLIKVCILKLPIVIYSDGCGYQNRNSVLSNALLHFSKAHNVQIEQKFLVKGHTQMECDSVHSLIERQSKGEDIFLPYDFVKIIKKSRKYPKPLDVELLTYKYFLDFKDYQIYRSIRPGNSKGDPEVKDVRAFKYNPTSLIIEFKLLFDDIYCELPQRVKPIDTEININSYKPLYLKPIDLTLSKWEDLQKLKAVMPVDVHSFYNKLPHKKTFKTRNSKV</sequence>
<dbReference type="EMBL" id="VUJU01011961">
    <property type="protein sequence ID" value="KAF0709238.1"/>
    <property type="molecule type" value="Genomic_DNA"/>
</dbReference>
<dbReference type="Proteomes" id="UP000478052">
    <property type="component" value="Unassembled WGS sequence"/>
</dbReference>
<feature type="domain" description="DUF7869" evidence="1">
    <location>
        <begin position="17"/>
        <end position="125"/>
    </location>
</feature>
<dbReference type="InterPro" id="IPR057191">
    <property type="entry name" value="DUF7869"/>
</dbReference>
<keyword evidence="3" id="KW-1185">Reference proteome</keyword>
<accession>A0A6G0VV91</accession>
<protein>
    <recommendedName>
        <fullName evidence="1">DUF7869 domain-containing protein</fullName>
    </recommendedName>
</protein>
<dbReference type="PANTHER" id="PTHR10773:SF19">
    <property type="match status" value="1"/>
</dbReference>
<organism evidence="2 3">
    <name type="scientific">Aphis craccivora</name>
    <name type="common">Cowpea aphid</name>
    <dbReference type="NCBI Taxonomy" id="307492"/>
    <lineage>
        <taxon>Eukaryota</taxon>
        <taxon>Metazoa</taxon>
        <taxon>Ecdysozoa</taxon>
        <taxon>Arthropoda</taxon>
        <taxon>Hexapoda</taxon>
        <taxon>Insecta</taxon>
        <taxon>Pterygota</taxon>
        <taxon>Neoptera</taxon>
        <taxon>Paraneoptera</taxon>
        <taxon>Hemiptera</taxon>
        <taxon>Sternorrhyncha</taxon>
        <taxon>Aphidomorpha</taxon>
        <taxon>Aphidoidea</taxon>
        <taxon>Aphididae</taxon>
        <taxon>Aphidini</taxon>
        <taxon>Aphis</taxon>
        <taxon>Aphis</taxon>
    </lineage>
</organism>
<dbReference type="PANTHER" id="PTHR10773">
    <property type="entry name" value="DNA-DIRECTED RNA POLYMERASES I, II, AND III SUBUNIT RPABC2"/>
    <property type="match status" value="1"/>
</dbReference>
<dbReference type="OrthoDB" id="6614966at2759"/>
<gene>
    <name evidence="2" type="ORF">FWK35_00038552</name>
</gene>